<accession>A0A1F6Y826</accession>
<evidence type="ECO:0000313" key="2">
    <source>
        <dbReference type="Proteomes" id="UP000178645"/>
    </source>
</evidence>
<dbReference type="Gene3D" id="3.30.1490.20">
    <property type="entry name" value="ATP-grasp fold, A domain"/>
    <property type="match status" value="1"/>
</dbReference>
<comment type="caution">
    <text evidence="1">The sequence shown here is derived from an EMBL/GenBank/DDBJ whole genome shotgun (WGS) entry which is preliminary data.</text>
</comment>
<gene>
    <name evidence="1" type="ORF">A3G53_01250</name>
</gene>
<dbReference type="SUPFAM" id="SSF52440">
    <property type="entry name" value="PreATP-grasp domain"/>
    <property type="match status" value="1"/>
</dbReference>
<dbReference type="GO" id="GO:0005524">
    <property type="term" value="F:ATP binding"/>
    <property type="evidence" value="ECO:0007669"/>
    <property type="project" value="InterPro"/>
</dbReference>
<evidence type="ECO:0008006" key="3">
    <source>
        <dbReference type="Google" id="ProtNLM"/>
    </source>
</evidence>
<sequence length="273" mass="30938">MKRVGILRGGKGKDYQKSIKEGGNLIVYISENLREKYKPVDIFIDKDGVWHLGGLPILPSDLVHKVDIVWNVAHPSSASILQSFNIPQINQSHFYSALENSREMLRTHLNSIGVNMTRYIVAPRSARAVHEKFPAPWVVKVGNEIEVVKTFDELTTIMNKVSNIIVEEFIEGKPSAVHVIPNFREEDIYVLPPDNLSKGEKDQAIKFTKQLHQHLGAKHYLKADFTLHPKRGFFLTNITSTPDLRPHSHLEDSLHSVGAKLHHLVEHMIESVS</sequence>
<name>A0A1F6Y826_9BACT</name>
<organism evidence="1 2">
    <name type="scientific">Candidatus Nomurabacteria bacterium RIFCSPLOWO2_12_FULL_44_11</name>
    <dbReference type="NCBI Taxonomy" id="1801796"/>
    <lineage>
        <taxon>Bacteria</taxon>
        <taxon>Candidatus Nomuraibacteriota</taxon>
    </lineage>
</organism>
<proteinExistence type="predicted"/>
<dbReference type="Gene3D" id="3.40.50.20">
    <property type="match status" value="1"/>
</dbReference>
<dbReference type="Proteomes" id="UP000178645">
    <property type="component" value="Unassembled WGS sequence"/>
</dbReference>
<dbReference type="SUPFAM" id="SSF56059">
    <property type="entry name" value="Glutathione synthetase ATP-binding domain-like"/>
    <property type="match status" value="1"/>
</dbReference>
<evidence type="ECO:0000313" key="1">
    <source>
        <dbReference type="EMBL" id="OGJ02499.1"/>
    </source>
</evidence>
<dbReference type="Gene3D" id="3.30.470.20">
    <property type="entry name" value="ATP-grasp fold, B domain"/>
    <property type="match status" value="2"/>
</dbReference>
<dbReference type="InterPro" id="IPR013815">
    <property type="entry name" value="ATP_grasp_subdomain_1"/>
</dbReference>
<dbReference type="EMBL" id="MFVU01000001">
    <property type="protein sequence ID" value="OGJ02499.1"/>
    <property type="molecule type" value="Genomic_DNA"/>
</dbReference>
<dbReference type="InterPro" id="IPR016185">
    <property type="entry name" value="PreATP-grasp_dom_sf"/>
</dbReference>
<dbReference type="AlphaFoldDB" id="A0A1F6Y826"/>
<reference evidence="1 2" key="1">
    <citation type="journal article" date="2016" name="Nat. Commun.">
        <title>Thousands of microbial genomes shed light on interconnected biogeochemical processes in an aquifer system.</title>
        <authorList>
            <person name="Anantharaman K."/>
            <person name="Brown C.T."/>
            <person name="Hug L.A."/>
            <person name="Sharon I."/>
            <person name="Castelle C.J."/>
            <person name="Probst A.J."/>
            <person name="Thomas B.C."/>
            <person name="Singh A."/>
            <person name="Wilkins M.J."/>
            <person name="Karaoz U."/>
            <person name="Brodie E.L."/>
            <person name="Williams K.H."/>
            <person name="Hubbard S.S."/>
            <person name="Banfield J.F."/>
        </authorList>
    </citation>
    <scope>NUCLEOTIDE SEQUENCE [LARGE SCALE GENOMIC DNA]</scope>
</reference>
<protein>
    <recommendedName>
        <fullName evidence="3">ATP-grasp domain-containing protein</fullName>
    </recommendedName>
</protein>